<feature type="region of interest" description="Disordered" evidence="2">
    <location>
        <begin position="532"/>
        <end position="569"/>
    </location>
</feature>
<accession>I3YY77</accession>
<sequence>MKLFLLFFTFLTISHSVYAQIIVNENPTPLAVCDNNNDGFEQFTLHDKDEEIQNGNPSVSVTYHRTLLDAENAENEIVDPYINDIAYNDVVYVRAENFAVFDMDLQVRSSPIANTPAPLRKCDDAVADGFTFFDLTVAATEVLGSLNPLGFDLYYYEILADATTAGDLAITNPDFSQAVSNPQSYFNIQAYAQDIYILLVSNANGTIPPNPNSAEGCYDIVSLPIIVNLTPPDYGPFGMMLCDDELNGSSPTDGISTFDLTVNNLVITGGDPTLIVTWYQTLADEQNEIPILNPESYQNIATPQTVIGRVENAFGCKTLVTLTLSVLPNPSPNTNPTPLIVCDDNYDGIYGSWDLTLRDTEILNGELDVSIYYYVSEAEAQAGVPGTEITMPYTNTVPFNQVVYARVTNNVPPALLGCYTLVQLELIVKERPPITQPNNLFIDEGDGDGFAIFDLTVNIPVMLAGLNPSDYEVYFFENLADANNGINPIVNSTTDANTINPQTIYVRIDTLNTGCFEIASFLILTDETAPDADGDGIANEDEDINGNGNLNDDDTDGDGIPNYLDNDDDGDTVLTIDETTGIGAGVAPSYIYIDTDGDNVENYLDSDDDGDGTLTKDEDYNNNGTPIDDDTNGNSIPDFLDDEVFIGVNSFNFKDLSISPNPTSESFTIQSSQLILETTISLYDIQGKILFSEKMLPQNGKLTINVSSLENGVYFVKISSEGNVAVRKIIKN</sequence>
<dbReference type="InterPro" id="IPR028974">
    <property type="entry name" value="TSP_type-3_rpt"/>
</dbReference>
<evidence type="ECO:0000256" key="1">
    <source>
        <dbReference type="ARBA" id="ARBA00022729"/>
    </source>
</evidence>
<dbReference type="OrthoDB" id="1110367at2"/>
<feature type="chain" id="PRO_5003683161" description="Secretion system C-terminal sorting domain-containing protein" evidence="3">
    <location>
        <begin position="20"/>
        <end position="732"/>
    </location>
</feature>
<dbReference type="HOGENOM" id="CLU_378404_0_0_10"/>
<gene>
    <name evidence="5" type="ordered locus">Aeqsu_2488</name>
</gene>
<protein>
    <recommendedName>
        <fullName evidence="4">Secretion system C-terminal sorting domain-containing protein</fullName>
    </recommendedName>
</protein>
<feature type="compositionally biased region" description="Acidic residues" evidence="2">
    <location>
        <begin position="601"/>
        <end position="611"/>
    </location>
</feature>
<keyword evidence="1 3" id="KW-0732">Signal</keyword>
<dbReference type="Proteomes" id="UP000006049">
    <property type="component" value="Chromosome"/>
</dbReference>
<name>I3YY77_AEQSU</name>
<dbReference type="Gene3D" id="4.10.1080.10">
    <property type="entry name" value="TSP type-3 repeat"/>
    <property type="match status" value="1"/>
</dbReference>
<evidence type="ECO:0000256" key="3">
    <source>
        <dbReference type="SAM" id="SignalP"/>
    </source>
</evidence>
<dbReference type="NCBIfam" id="TIGR04183">
    <property type="entry name" value="Por_Secre_tail"/>
    <property type="match status" value="1"/>
</dbReference>
<dbReference type="GO" id="GO:0005509">
    <property type="term" value="F:calcium ion binding"/>
    <property type="evidence" value="ECO:0007669"/>
    <property type="project" value="InterPro"/>
</dbReference>
<feature type="domain" description="Secretion system C-terminal sorting" evidence="4">
    <location>
        <begin position="658"/>
        <end position="730"/>
    </location>
</feature>
<proteinExistence type="predicted"/>
<dbReference type="AlphaFoldDB" id="I3YY77"/>
<dbReference type="InterPro" id="IPR026444">
    <property type="entry name" value="Secre_tail"/>
</dbReference>
<dbReference type="eggNOG" id="COG1572">
    <property type="taxonomic scope" value="Bacteria"/>
</dbReference>
<dbReference type="EMBL" id="CP003280">
    <property type="protein sequence ID" value="AFL81945.1"/>
    <property type="molecule type" value="Genomic_DNA"/>
</dbReference>
<feature type="compositionally biased region" description="Acidic residues" evidence="2">
    <location>
        <begin position="532"/>
        <end position="544"/>
    </location>
</feature>
<feature type="region of interest" description="Disordered" evidence="2">
    <location>
        <begin position="601"/>
        <end position="634"/>
    </location>
</feature>
<dbReference type="KEGG" id="asl:Aeqsu_2488"/>
<dbReference type="RefSeq" id="WP_014783194.1">
    <property type="nucleotide sequence ID" value="NC_018013.1"/>
</dbReference>
<dbReference type="STRING" id="746697.Aeqsu_2488"/>
<evidence type="ECO:0000313" key="5">
    <source>
        <dbReference type="EMBL" id="AFL81945.1"/>
    </source>
</evidence>
<reference evidence="5 6" key="1">
    <citation type="submission" date="2012-06" db="EMBL/GenBank/DDBJ databases">
        <title>The complete genome of Aequorivita sublithincola DSM 14238.</title>
        <authorList>
            <consortium name="US DOE Joint Genome Institute (JGI-PGF)"/>
            <person name="Lucas S."/>
            <person name="Copeland A."/>
            <person name="Lapidus A."/>
            <person name="Goodwin L."/>
            <person name="Pitluck S."/>
            <person name="Peters L."/>
            <person name="Munk A.C.C."/>
            <person name="Kyrpides N."/>
            <person name="Mavromatis K."/>
            <person name="Pagani I."/>
            <person name="Ivanova N."/>
            <person name="Ovchinnikova G."/>
            <person name="Zeytun A."/>
            <person name="Detter J.C."/>
            <person name="Han C."/>
            <person name="Land M."/>
            <person name="Hauser L."/>
            <person name="Markowitz V."/>
            <person name="Cheng J.-F."/>
            <person name="Hugenholtz P."/>
            <person name="Woyke T."/>
            <person name="Wu D."/>
            <person name="Tindall B."/>
            <person name="Faehnrich R."/>
            <person name="Brambilla E."/>
            <person name="Klenk H.-P."/>
            <person name="Eisen J.A."/>
        </authorList>
    </citation>
    <scope>NUCLEOTIDE SEQUENCE [LARGE SCALE GENOMIC DNA]</scope>
    <source>
        <strain evidence="6">DSM 14238 / LMG 21431 / ACAM 643 / 9-3</strain>
    </source>
</reference>
<evidence type="ECO:0000313" key="6">
    <source>
        <dbReference type="Proteomes" id="UP000006049"/>
    </source>
</evidence>
<organism evidence="5 6">
    <name type="scientific">Aequorivita sublithincola (strain DSM 14238 / LMG 21431 / ACAM 643 / 9-3)</name>
    <dbReference type="NCBI Taxonomy" id="746697"/>
    <lineage>
        <taxon>Bacteria</taxon>
        <taxon>Pseudomonadati</taxon>
        <taxon>Bacteroidota</taxon>
        <taxon>Flavobacteriia</taxon>
        <taxon>Flavobacteriales</taxon>
        <taxon>Flavobacteriaceae</taxon>
        <taxon>Aequorivita</taxon>
    </lineage>
</organism>
<feature type="signal peptide" evidence="3">
    <location>
        <begin position="1"/>
        <end position="19"/>
    </location>
</feature>
<dbReference type="Pfam" id="PF18962">
    <property type="entry name" value="Por_Secre_tail"/>
    <property type="match status" value="1"/>
</dbReference>
<keyword evidence="6" id="KW-1185">Reference proteome</keyword>
<evidence type="ECO:0000259" key="4">
    <source>
        <dbReference type="Pfam" id="PF18962"/>
    </source>
</evidence>
<evidence type="ECO:0000256" key="2">
    <source>
        <dbReference type="SAM" id="MobiDB-lite"/>
    </source>
</evidence>
<dbReference type="PATRIC" id="fig|746697.3.peg.2540"/>